<organism evidence="1 2">
    <name type="scientific">Desulfitobacterium metallireducens DSM 15288</name>
    <dbReference type="NCBI Taxonomy" id="871968"/>
    <lineage>
        <taxon>Bacteria</taxon>
        <taxon>Bacillati</taxon>
        <taxon>Bacillota</taxon>
        <taxon>Clostridia</taxon>
        <taxon>Eubacteriales</taxon>
        <taxon>Desulfitobacteriaceae</taxon>
        <taxon>Desulfitobacterium</taxon>
    </lineage>
</organism>
<proteinExistence type="predicted"/>
<dbReference type="Proteomes" id="UP000010847">
    <property type="component" value="Chromosome"/>
</dbReference>
<dbReference type="OrthoDB" id="1739442at2"/>
<reference evidence="1 2" key="1">
    <citation type="submission" date="2013-12" db="EMBL/GenBank/DDBJ databases">
        <authorList>
            <consortium name="DOE Joint Genome Institute"/>
            <person name="Smidt H."/>
            <person name="Huntemann M."/>
            <person name="Han J."/>
            <person name="Chen A."/>
            <person name="Kyrpides N."/>
            <person name="Mavromatis K."/>
            <person name="Markowitz V."/>
            <person name="Palaniappan K."/>
            <person name="Ivanova N."/>
            <person name="Schaumberg A."/>
            <person name="Pati A."/>
            <person name="Liolios K."/>
            <person name="Nordberg H.P."/>
            <person name="Cantor M.N."/>
            <person name="Hua S.X."/>
            <person name="Woyke T."/>
        </authorList>
    </citation>
    <scope>NUCLEOTIDE SEQUENCE [LARGE SCALE GENOMIC DNA]</scope>
    <source>
        <strain evidence="2">DSM 15288</strain>
    </source>
</reference>
<dbReference type="STRING" id="871968.DESME_01795"/>
<dbReference type="EMBL" id="CP007032">
    <property type="protein sequence ID" value="AHF05951.1"/>
    <property type="molecule type" value="Genomic_DNA"/>
</dbReference>
<evidence type="ECO:0000313" key="1">
    <source>
        <dbReference type="EMBL" id="AHF05951.1"/>
    </source>
</evidence>
<dbReference type="eggNOG" id="ENOG5032YCW">
    <property type="taxonomic scope" value="Bacteria"/>
</dbReference>
<evidence type="ECO:0008006" key="3">
    <source>
        <dbReference type="Google" id="ProtNLM"/>
    </source>
</evidence>
<keyword evidence="2" id="KW-1185">Reference proteome</keyword>
<dbReference type="KEGG" id="dmt:DESME_01795"/>
<accession>W0EA65</accession>
<dbReference type="RefSeq" id="WP_006716401.1">
    <property type="nucleotide sequence ID" value="NZ_CP007032.1"/>
</dbReference>
<sequence length="121" mass="13670">MRTFLVRAIPIVTLIVFILLMLSGDVLKKSFGSDDNITLSIDTVIQDVNKENWGAAQKDTEDLSKAWDKIVKRVQYSSERNEINDFSISLARLRGAIQAQDKSGGLQELNEAYEHWNDLGK</sequence>
<dbReference type="InterPro" id="IPR025373">
    <property type="entry name" value="DUF4363"/>
</dbReference>
<dbReference type="HOGENOM" id="CLU_2034049_0_0_9"/>
<protein>
    <recommendedName>
        <fullName evidence="3">DUF4363 domain-containing protein</fullName>
    </recommendedName>
</protein>
<dbReference type="Pfam" id="PF14276">
    <property type="entry name" value="DUF4363"/>
    <property type="match status" value="1"/>
</dbReference>
<evidence type="ECO:0000313" key="2">
    <source>
        <dbReference type="Proteomes" id="UP000010847"/>
    </source>
</evidence>
<dbReference type="AlphaFoldDB" id="W0EA65"/>
<gene>
    <name evidence="1" type="ORF">DESME_01795</name>
</gene>
<name>W0EA65_9FIRM</name>